<dbReference type="Proteomes" id="UP000694920">
    <property type="component" value="Unplaced"/>
</dbReference>
<gene>
    <name evidence="11 12 13" type="primary">LOC107269260</name>
</gene>
<evidence type="ECO:0000256" key="4">
    <source>
        <dbReference type="ARBA" id="ARBA00023125"/>
    </source>
</evidence>
<keyword evidence="10" id="KW-1185">Reference proteome</keyword>
<comment type="subcellular location">
    <subcellularLocation>
        <location evidence="1">Nucleus</location>
    </subcellularLocation>
</comment>
<organism evidence="10 11">
    <name type="scientific">Cephus cinctus</name>
    <name type="common">Wheat stem sawfly</name>
    <dbReference type="NCBI Taxonomy" id="211228"/>
    <lineage>
        <taxon>Eukaryota</taxon>
        <taxon>Metazoa</taxon>
        <taxon>Ecdysozoa</taxon>
        <taxon>Arthropoda</taxon>
        <taxon>Hexapoda</taxon>
        <taxon>Insecta</taxon>
        <taxon>Pterygota</taxon>
        <taxon>Neoptera</taxon>
        <taxon>Endopterygota</taxon>
        <taxon>Hymenoptera</taxon>
        <taxon>Cephoidea</taxon>
        <taxon>Cephidae</taxon>
        <taxon>Cephus</taxon>
    </lineage>
</organism>
<dbReference type="GO" id="GO:0000981">
    <property type="term" value="F:DNA-binding transcription factor activity, RNA polymerase II-specific"/>
    <property type="evidence" value="ECO:0007669"/>
    <property type="project" value="TreeGrafter"/>
</dbReference>
<feature type="compositionally biased region" description="Basic residues" evidence="8">
    <location>
        <begin position="77"/>
        <end position="89"/>
    </location>
</feature>
<dbReference type="InterPro" id="IPR046347">
    <property type="entry name" value="bZIP_sf"/>
</dbReference>
<dbReference type="PANTHER" id="PTHR11988">
    <property type="entry name" value="THYROTROPH EMBRYONIC FACTOR RELATED"/>
    <property type="match status" value="1"/>
</dbReference>
<dbReference type="FunFam" id="1.20.5.170:FF:000025">
    <property type="entry name" value="nuclear factor interleukin-3-regulated protein-like"/>
    <property type="match status" value="1"/>
</dbReference>
<evidence type="ECO:0000256" key="1">
    <source>
        <dbReference type="ARBA" id="ARBA00004123"/>
    </source>
</evidence>
<evidence type="ECO:0000256" key="5">
    <source>
        <dbReference type="ARBA" id="ARBA00023163"/>
    </source>
</evidence>
<dbReference type="InterPro" id="IPR004827">
    <property type="entry name" value="bZIP"/>
</dbReference>
<dbReference type="InterPro" id="IPR040223">
    <property type="entry name" value="PAR_bZIP"/>
</dbReference>
<dbReference type="Pfam" id="PF07716">
    <property type="entry name" value="bZIP_2"/>
    <property type="match status" value="1"/>
</dbReference>
<dbReference type="RefSeq" id="XP_024942308.1">
    <property type="nucleotide sequence ID" value="XM_025086540.1"/>
</dbReference>
<evidence type="ECO:0000259" key="9">
    <source>
        <dbReference type="SMART" id="SM00338"/>
    </source>
</evidence>
<keyword evidence="7" id="KW-0175">Coiled coil</keyword>
<dbReference type="GO" id="GO:0000978">
    <property type="term" value="F:RNA polymerase II cis-regulatory region sequence-specific DNA binding"/>
    <property type="evidence" value="ECO:0007669"/>
    <property type="project" value="TreeGrafter"/>
</dbReference>
<dbReference type="SMART" id="SM00338">
    <property type="entry name" value="BRLZ"/>
    <property type="match status" value="1"/>
</dbReference>
<protein>
    <submittedName>
        <fullName evidence="11 12">Thyrotroph embryonic factor isoform X1</fullName>
    </submittedName>
</protein>
<sequence length="393" mass="44347">MGSEEGSGMAPITDPGASWQHHYVWPNPHPHHGHHPQYQQSLQMTATSLTNSQQHQLQLPSVQPTPSHQQHQYHQQQQHHHHHHHHHPRGQMTSRRPSSYGSPGDPMITSSLKGKQGKDGPEEKKDADGELWGNVEAQAAFLGPNLWDKTLPYDADLKVLNHYVDLDEFLSENGIPVDGVAGGGQGTMQGGQLHKMNNNDAGGHQGPAGLHLEPVTKRERSPSPSECCSPDTLNPPSPADSNSEDSSRIQYGLSLVALSMASSGRDFDPRTRAFSDEELKPQPMIKKSRKQVPQFVPDDLKDDKYWARRRKNNMAAKRSRDARRMKENQIALRAGFLEKEVRNYMRNQDPLLLGYANTDQYTLQYNMGLRQELDRLKNENMLLRDKLSKYTDV</sequence>
<evidence type="ECO:0000256" key="8">
    <source>
        <dbReference type="SAM" id="MobiDB-lite"/>
    </source>
</evidence>
<evidence type="ECO:0000313" key="11">
    <source>
        <dbReference type="RefSeq" id="XP_024942308.1"/>
    </source>
</evidence>
<dbReference type="SUPFAM" id="SSF57959">
    <property type="entry name" value="Leucine zipper domain"/>
    <property type="match status" value="1"/>
</dbReference>
<evidence type="ECO:0000313" key="12">
    <source>
        <dbReference type="RefSeq" id="XP_024942309.1"/>
    </source>
</evidence>
<keyword evidence="6" id="KW-0539">Nucleus</keyword>
<feature type="region of interest" description="Disordered" evidence="8">
    <location>
        <begin position="182"/>
        <end position="247"/>
    </location>
</feature>
<dbReference type="RefSeq" id="XP_024942310.1">
    <property type="nucleotide sequence ID" value="XM_025086542.1"/>
</dbReference>
<dbReference type="Gene3D" id="1.20.5.170">
    <property type="match status" value="1"/>
</dbReference>
<dbReference type="GO" id="GO:0005634">
    <property type="term" value="C:nucleus"/>
    <property type="evidence" value="ECO:0007669"/>
    <property type="project" value="UniProtKB-SubCell"/>
</dbReference>
<proteinExistence type="inferred from homology"/>
<feature type="compositionally biased region" description="Polar residues" evidence="8">
    <location>
        <begin position="37"/>
        <end position="67"/>
    </location>
</feature>
<feature type="compositionally biased region" description="Basic and acidic residues" evidence="8">
    <location>
        <begin position="116"/>
        <end position="127"/>
    </location>
</feature>
<feature type="region of interest" description="Disordered" evidence="8">
    <location>
        <begin position="1"/>
        <end position="127"/>
    </location>
</feature>
<dbReference type="RefSeq" id="XP_024942309.1">
    <property type="nucleotide sequence ID" value="XM_025086541.1"/>
</dbReference>
<keyword evidence="3" id="KW-0805">Transcription regulation</keyword>
<feature type="domain" description="BZIP" evidence="9">
    <location>
        <begin position="300"/>
        <end position="382"/>
    </location>
</feature>
<evidence type="ECO:0000256" key="7">
    <source>
        <dbReference type="SAM" id="Coils"/>
    </source>
</evidence>
<dbReference type="CTD" id="54704"/>
<feature type="coiled-coil region" evidence="7">
    <location>
        <begin position="366"/>
        <end position="393"/>
    </location>
</feature>
<evidence type="ECO:0000256" key="2">
    <source>
        <dbReference type="ARBA" id="ARBA00006079"/>
    </source>
</evidence>
<evidence type="ECO:0000313" key="13">
    <source>
        <dbReference type="RefSeq" id="XP_024942310.1"/>
    </source>
</evidence>
<evidence type="ECO:0000256" key="6">
    <source>
        <dbReference type="ARBA" id="ARBA00023242"/>
    </source>
</evidence>
<dbReference type="AlphaFoldDB" id="A0AAJ7RJV4"/>
<dbReference type="CDD" id="cd14695">
    <property type="entry name" value="bZIP_HLF"/>
    <property type="match status" value="1"/>
</dbReference>
<name>A0AAJ7RJV4_CEPCN</name>
<accession>A0AAJ7RJV4</accession>
<dbReference type="GeneID" id="107269260"/>
<dbReference type="PANTHER" id="PTHR11988:SF27">
    <property type="entry name" value="GH27708P"/>
    <property type="match status" value="1"/>
</dbReference>
<reference evidence="11 12" key="1">
    <citation type="submission" date="2025-04" db="UniProtKB">
        <authorList>
            <consortium name="RefSeq"/>
        </authorList>
    </citation>
    <scope>IDENTIFICATION</scope>
</reference>
<feature type="compositionally biased region" description="Polar residues" evidence="8">
    <location>
        <begin position="91"/>
        <end position="101"/>
    </location>
</feature>
<keyword evidence="4" id="KW-0238">DNA-binding</keyword>
<keyword evidence="5" id="KW-0804">Transcription</keyword>
<evidence type="ECO:0000313" key="10">
    <source>
        <dbReference type="Proteomes" id="UP000694920"/>
    </source>
</evidence>
<comment type="similarity">
    <text evidence="2">Belongs to the bZIP family. NFIL3 subfamily.</text>
</comment>
<evidence type="ECO:0000256" key="3">
    <source>
        <dbReference type="ARBA" id="ARBA00023015"/>
    </source>
</evidence>